<evidence type="ECO:0000256" key="5">
    <source>
        <dbReference type="ARBA" id="ARBA00022840"/>
    </source>
</evidence>
<keyword evidence="6 8" id="KW-1278">Translocase</keyword>
<dbReference type="PROSITE" id="PS00211">
    <property type="entry name" value="ABC_TRANSPORTER_1"/>
    <property type="match status" value="1"/>
</dbReference>
<dbReference type="PANTHER" id="PTHR24220:SF689">
    <property type="entry name" value="LIPOPROTEIN-RELEASING SYSTEM ATP-BINDING PROTEIN LOLD"/>
    <property type="match status" value="1"/>
</dbReference>
<dbReference type="GO" id="GO:0044874">
    <property type="term" value="P:lipoprotein localization to outer membrane"/>
    <property type="evidence" value="ECO:0007669"/>
    <property type="project" value="UniProtKB-ARBA"/>
</dbReference>
<evidence type="ECO:0000256" key="4">
    <source>
        <dbReference type="ARBA" id="ARBA00022741"/>
    </source>
</evidence>
<sequence length="252" mass="27674">MNDRATAFADEKQHNRQDSAGMQEYVLQARGITKAFVQGGFNVQVLNNTELTVRRGEKLAVVGASGSGKSTLLHVLGGLDEPSAGEVSLLGKPFTQLAERERNELRNRALGFVYQFHHLLPEFTALDNVAMPLRIRRMTTEDAREQAQAMLERVGLGPRAKHRPGELSGGERQRVAIARALVTKPACVLADEPTGNLDGTTADTVFNLMLELSETLETSFVIVTHDPDLAARCDRIMRLRDGVLHEEPALPV</sequence>
<dbReference type="Gene3D" id="3.40.50.300">
    <property type="entry name" value="P-loop containing nucleotide triphosphate hydrolases"/>
    <property type="match status" value="1"/>
</dbReference>
<feature type="compositionally biased region" description="Basic and acidic residues" evidence="9">
    <location>
        <begin position="1"/>
        <end position="17"/>
    </location>
</feature>
<dbReference type="GO" id="GO:0022857">
    <property type="term" value="F:transmembrane transporter activity"/>
    <property type="evidence" value="ECO:0007669"/>
    <property type="project" value="TreeGrafter"/>
</dbReference>
<evidence type="ECO:0000256" key="2">
    <source>
        <dbReference type="ARBA" id="ARBA00022475"/>
    </source>
</evidence>
<comment type="function">
    <text evidence="8">Part of the ABC transporter complex LolCDE involved in the translocation of mature outer membrane-directed lipoproteins, from the inner membrane to the periplasmic chaperone, LolA. Responsible for the formation of the LolA-lipoprotein complex in an ATP-dependent manner.</text>
</comment>
<proteinExistence type="inferred from homology"/>
<evidence type="ECO:0000256" key="9">
    <source>
        <dbReference type="SAM" id="MobiDB-lite"/>
    </source>
</evidence>
<organism evidence="11 12">
    <name type="scientific">Burkholderia contaminans</name>
    <dbReference type="NCBI Taxonomy" id="488447"/>
    <lineage>
        <taxon>Bacteria</taxon>
        <taxon>Pseudomonadati</taxon>
        <taxon>Pseudomonadota</taxon>
        <taxon>Betaproteobacteria</taxon>
        <taxon>Burkholderiales</taxon>
        <taxon>Burkholderiaceae</taxon>
        <taxon>Burkholderia</taxon>
        <taxon>Burkholderia cepacia complex</taxon>
    </lineage>
</organism>
<feature type="region of interest" description="Disordered" evidence="9">
    <location>
        <begin position="1"/>
        <end position="20"/>
    </location>
</feature>
<comment type="subcellular location">
    <subcellularLocation>
        <location evidence="8">Cell inner membrane</location>
        <topology evidence="8">Peripheral membrane protein</topology>
    </subcellularLocation>
</comment>
<dbReference type="FunFam" id="3.40.50.300:FF:000230">
    <property type="entry name" value="Lipoprotein-releasing system ATP-binding protein LolD"/>
    <property type="match status" value="1"/>
</dbReference>
<dbReference type="EC" id="7.6.2.-" evidence="8"/>
<evidence type="ECO:0000313" key="11">
    <source>
        <dbReference type="EMBL" id="VWD51800.1"/>
    </source>
</evidence>
<evidence type="ECO:0000256" key="8">
    <source>
        <dbReference type="RuleBase" id="RU367068"/>
    </source>
</evidence>
<dbReference type="EMBL" id="CABVQT010000017">
    <property type="protein sequence ID" value="VWD51800.1"/>
    <property type="molecule type" value="Genomic_DNA"/>
</dbReference>
<accession>A0A6P3AXZ8</accession>
<dbReference type="GO" id="GO:0089705">
    <property type="term" value="P:protein localization to outer membrane"/>
    <property type="evidence" value="ECO:0007669"/>
    <property type="project" value="TreeGrafter"/>
</dbReference>
<dbReference type="InterPro" id="IPR015854">
    <property type="entry name" value="ABC_transpr_LolD-like"/>
</dbReference>
<dbReference type="InterPro" id="IPR011924">
    <property type="entry name" value="LolD_lipo_ATP-bd"/>
</dbReference>
<dbReference type="InterPro" id="IPR027417">
    <property type="entry name" value="P-loop_NTPase"/>
</dbReference>
<evidence type="ECO:0000256" key="7">
    <source>
        <dbReference type="ARBA" id="ARBA00023136"/>
    </source>
</evidence>
<keyword evidence="5 8" id="KW-0067">ATP-binding</keyword>
<dbReference type="AlphaFoldDB" id="A0A6P3AXZ8"/>
<dbReference type="SMART" id="SM00382">
    <property type="entry name" value="AAA"/>
    <property type="match status" value="1"/>
</dbReference>
<keyword evidence="7 8" id="KW-0472">Membrane</keyword>
<evidence type="ECO:0000313" key="12">
    <source>
        <dbReference type="Proteomes" id="UP000494182"/>
    </source>
</evidence>
<dbReference type="InterPro" id="IPR003439">
    <property type="entry name" value="ABC_transporter-like_ATP-bd"/>
</dbReference>
<evidence type="ECO:0000256" key="6">
    <source>
        <dbReference type="ARBA" id="ARBA00022967"/>
    </source>
</evidence>
<dbReference type="InterPro" id="IPR017911">
    <property type="entry name" value="MacB-like_ATP-bd"/>
</dbReference>
<dbReference type="PANTHER" id="PTHR24220">
    <property type="entry name" value="IMPORT ATP-BINDING PROTEIN"/>
    <property type="match status" value="1"/>
</dbReference>
<evidence type="ECO:0000256" key="1">
    <source>
        <dbReference type="ARBA" id="ARBA00022448"/>
    </source>
</evidence>
<protein>
    <recommendedName>
        <fullName evidence="8">Lipoprotein-releasing system ATP-binding protein LolD</fullName>
        <ecNumber evidence="8">7.6.2.-</ecNumber>
    </recommendedName>
</protein>
<comment type="subunit">
    <text evidence="8">The complex is composed of two ATP-binding proteins (LolD) and two transmembrane proteins (LolC and LolE).</text>
</comment>
<evidence type="ECO:0000259" key="10">
    <source>
        <dbReference type="PROSITE" id="PS50893"/>
    </source>
</evidence>
<dbReference type="SUPFAM" id="SSF52540">
    <property type="entry name" value="P-loop containing nucleoside triphosphate hydrolases"/>
    <property type="match status" value="1"/>
</dbReference>
<keyword evidence="3 8" id="KW-0997">Cell inner membrane</keyword>
<dbReference type="InterPro" id="IPR003593">
    <property type="entry name" value="AAA+_ATPase"/>
</dbReference>
<dbReference type="InterPro" id="IPR017871">
    <property type="entry name" value="ABC_transporter-like_CS"/>
</dbReference>
<dbReference type="Proteomes" id="UP000494182">
    <property type="component" value="Unassembled WGS sequence"/>
</dbReference>
<keyword evidence="4 8" id="KW-0547">Nucleotide-binding</keyword>
<dbReference type="PROSITE" id="PS50893">
    <property type="entry name" value="ABC_TRANSPORTER_2"/>
    <property type="match status" value="1"/>
</dbReference>
<dbReference type="GO" id="GO:0005524">
    <property type="term" value="F:ATP binding"/>
    <property type="evidence" value="ECO:0007669"/>
    <property type="project" value="UniProtKB-UniRule"/>
</dbReference>
<dbReference type="Pfam" id="PF00005">
    <property type="entry name" value="ABC_tran"/>
    <property type="match status" value="1"/>
</dbReference>
<dbReference type="GO" id="GO:0005886">
    <property type="term" value="C:plasma membrane"/>
    <property type="evidence" value="ECO:0007669"/>
    <property type="project" value="UniProtKB-SubCell"/>
</dbReference>
<gene>
    <name evidence="8" type="primary">lolD</name>
    <name evidence="11" type="ORF">BCO71171_05452</name>
</gene>
<keyword evidence="1 8" id="KW-0813">Transport</keyword>
<dbReference type="NCBIfam" id="TIGR02211">
    <property type="entry name" value="LolD_lipo_ex"/>
    <property type="match status" value="1"/>
</dbReference>
<dbReference type="CDD" id="cd03255">
    <property type="entry name" value="ABC_MJ0796_LolCDE_FtsE"/>
    <property type="match status" value="1"/>
</dbReference>
<feature type="domain" description="ABC transporter" evidence="10">
    <location>
        <begin position="27"/>
        <end position="252"/>
    </location>
</feature>
<name>A0A6P3AXZ8_9BURK</name>
<comment type="similarity">
    <text evidence="8">Belongs to the ABC transporter superfamily. Lipoprotein translocase (TC 3.A.1.125) family.</text>
</comment>
<keyword evidence="11" id="KW-0449">Lipoprotein</keyword>
<keyword evidence="2 8" id="KW-1003">Cell membrane</keyword>
<evidence type="ECO:0000256" key="3">
    <source>
        <dbReference type="ARBA" id="ARBA00022519"/>
    </source>
</evidence>
<dbReference type="GO" id="GO:0016887">
    <property type="term" value="F:ATP hydrolysis activity"/>
    <property type="evidence" value="ECO:0007669"/>
    <property type="project" value="InterPro"/>
</dbReference>
<reference evidence="11 12" key="1">
    <citation type="submission" date="2019-09" db="EMBL/GenBank/DDBJ databases">
        <authorList>
            <person name="Depoorter E."/>
        </authorList>
    </citation>
    <scope>NUCLEOTIDE SEQUENCE [LARGE SCALE GENOMIC DNA]</scope>
    <source>
        <strain evidence="11">R-71171</strain>
    </source>
</reference>